<gene>
    <name evidence="2" type="ORF">L2K70_07030</name>
</gene>
<dbReference type="EMBL" id="JAKJHZ010000005">
    <property type="protein sequence ID" value="MCF6377353.1"/>
    <property type="molecule type" value="Genomic_DNA"/>
</dbReference>
<feature type="transmembrane region" description="Helical" evidence="1">
    <location>
        <begin position="138"/>
        <end position="160"/>
    </location>
</feature>
<evidence type="ECO:0000313" key="3">
    <source>
        <dbReference type="Proteomes" id="UP001201161"/>
    </source>
</evidence>
<evidence type="ECO:0000313" key="2">
    <source>
        <dbReference type="EMBL" id="MCF6377353.1"/>
    </source>
</evidence>
<evidence type="ECO:0000256" key="1">
    <source>
        <dbReference type="SAM" id="Phobius"/>
    </source>
</evidence>
<keyword evidence="3" id="KW-1185">Reference proteome</keyword>
<dbReference type="RefSeq" id="WP_236400733.1">
    <property type="nucleotide sequence ID" value="NZ_JAKJHZ010000005.1"/>
</dbReference>
<feature type="transmembrane region" description="Helical" evidence="1">
    <location>
        <begin position="7"/>
        <end position="24"/>
    </location>
</feature>
<feature type="transmembrane region" description="Helical" evidence="1">
    <location>
        <begin position="49"/>
        <end position="74"/>
    </location>
</feature>
<organism evidence="2 3">
    <name type="scientific">Nocardioides potassii</name>
    <dbReference type="NCBI Taxonomy" id="2911371"/>
    <lineage>
        <taxon>Bacteria</taxon>
        <taxon>Bacillati</taxon>
        <taxon>Actinomycetota</taxon>
        <taxon>Actinomycetes</taxon>
        <taxon>Propionibacteriales</taxon>
        <taxon>Nocardioidaceae</taxon>
        <taxon>Nocardioides</taxon>
    </lineage>
</organism>
<protein>
    <recommendedName>
        <fullName evidence="4">DUF2567 domain-containing protein</fullName>
    </recommendedName>
</protein>
<evidence type="ECO:0008006" key="4">
    <source>
        <dbReference type="Google" id="ProtNLM"/>
    </source>
</evidence>
<sequence length="171" mass="17539">MSVRHLATIVVGFLVAGAGGGLLWERLSDPTAGLTYQDQWYVEPAGPDVAFQSVAMFVLVAFPIGLVLAVLAGLWRDGETATVVTVLVAATAAGLVMYAVGSSLGPPDPQALAAGSPDYTPLPGHLGLTAPDRGRTPWMSTALVAFPAGAMTGLVGMYLFGAEGLARRSRG</sequence>
<keyword evidence="1" id="KW-1133">Transmembrane helix</keyword>
<dbReference type="Proteomes" id="UP001201161">
    <property type="component" value="Unassembled WGS sequence"/>
</dbReference>
<keyword evidence="1" id="KW-0472">Membrane</keyword>
<comment type="caution">
    <text evidence="2">The sequence shown here is derived from an EMBL/GenBank/DDBJ whole genome shotgun (WGS) entry which is preliminary data.</text>
</comment>
<reference evidence="2 3" key="1">
    <citation type="submission" date="2022-01" db="EMBL/GenBank/DDBJ databases">
        <title>Nocardioides sp. nov., an actinomycete isolated from mining soil.</title>
        <authorList>
            <person name="Liu L."/>
        </authorList>
    </citation>
    <scope>NUCLEOTIDE SEQUENCE [LARGE SCALE GENOMIC DNA]</scope>
    <source>
        <strain evidence="2 3">KLBMP 9356</strain>
    </source>
</reference>
<accession>A0ABS9HAI7</accession>
<feature type="transmembrane region" description="Helical" evidence="1">
    <location>
        <begin position="81"/>
        <end position="100"/>
    </location>
</feature>
<keyword evidence="1" id="KW-0812">Transmembrane</keyword>
<name>A0ABS9HAI7_9ACTN</name>
<proteinExistence type="predicted"/>